<dbReference type="EMBL" id="JBHUNA010000018">
    <property type="protein sequence ID" value="MFD2761007.1"/>
    <property type="molecule type" value="Genomic_DNA"/>
</dbReference>
<keyword evidence="4 11" id="KW-0138">CF(0)</keyword>
<dbReference type="HAMAP" id="MF_01393">
    <property type="entry name" value="ATP_synth_a_bact"/>
    <property type="match status" value="1"/>
</dbReference>
<dbReference type="Proteomes" id="UP001597502">
    <property type="component" value="Unassembled WGS sequence"/>
</dbReference>
<evidence type="ECO:0000313" key="13">
    <source>
        <dbReference type="EMBL" id="MFD2761007.1"/>
    </source>
</evidence>
<feature type="transmembrane region" description="Helical" evidence="11">
    <location>
        <begin position="78"/>
        <end position="98"/>
    </location>
</feature>
<dbReference type="InterPro" id="IPR045082">
    <property type="entry name" value="ATP_syn_F0_a_bact/chloroplast"/>
</dbReference>
<comment type="function">
    <text evidence="11 12">Key component of the proton channel; it plays a direct role in the translocation of protons across the membrane.</text>
</comment>
<keyword evidence="8 11" id="KW-0406">Ion transport</keyword>
<dbReference type="Pfam" id="PF00119">
    <property type="entry name" value="ATP-synt_A"/>
    <property type="match status" value="1"/>
</dbReference>
<sequence>MDHEAPMANDVWGIAWLDFNLSTVLMTAIASLIVFILCVLASRKLQMKPSGAQNAMEWIVDFVKGMISDTMDWKTGRIFLPFVLTLITYIFVSNMLGVMTLMTFGDELWWKSPTADPGITLTLASMVIVMTHYYGIKIRGGKEYGKDFLRPFPAFLPIKVIEEFSNTLTLGLRLFGNLYAGEVLLSLLAGLTASGFLGFLGGAVPMLAWQGFSVFVGTIQAFIFTILTLVYMSHKVSSEH</sequence>
<dbReference type="InterPro" id="IPR035908">
    <property type="entry name" value="F0_ATP_A_sf"/>
</dbReference>
<feature type="transmembrane region" description="Helical" evidence="11">
    <location>
        <begin position="20"/>
        <end position="41"/>
    </location>
</feature>
<evidence type="ECO:0000256" key="12">
    <source>
        <dbReference type="RuleBase" id="RU000483"/>
    </source>
</evidence>
<evidence type="ECO:0000256" key="5">
    <source>
        <dbReference type="ARBA" id="ARBA00022692"/>
    </source>
</evidence>
<keyword evidence="10 11" id="KW-0066">ATP synthesis</keyword>
<dbReference type="Gene3D" id="1.20.120.220">
    <property type="entry name" value="ATP synthase, F0 complex, subunit A"/>
    <property type="match status" value="1"/>
</dbReference>
<gene>
    <name evidence="11 13" type="primary">atpB</name>
    <name evidence="13" type="ORF">ACFSUO_08500</name>
</gene>
<dbReference type="PANTHER" id="PTHR42823">
    <property type="entry name" value="ATP SYNTHASE SUBUNIT A, CHLOROPLASTIC"/>
    <property type="match status" value="1"/>
</dbReference>
<evidence type="ECO:0000256" key="8">
    <source>
        <dbReference type="ARBA" id="ARBA00023065"/>
    </source>
</evidence>
<dbReference type="SUPFAM" id="SSF81336">
    <property type="entry name" value="F1F0 ATP synthase subunit A"/>
    <property type="match status" value="1"/>
</dbReference>
<keyword evidence="11" id="KW-1003">Cell membrane</keyword>
<evidence type="ECO:0000313" key="14">
    <source>
        <dbReference type="Proteomes" id="UP001597502"/>
    </source>
</evidence>
<evidence type="ECO:0000256" key="9">
    <source>
        <dbReference type="ARBA" id="ARBA00023136"/>
    </source>
</evidence>
<dbReference type="PANTHER" id="PTHR42823:SF3">
    <property type="entry name" value="ATP SYNTHASE SUBUNIT A, CHLOROPLASTIC"/>
    <property type="match status" value="1"/>
</dbReference>
<keyword evidence="7 11" id="KW-1133">Transmembrane helix</keyword>
<evidence type="ECO:0000256" key="6">
    <source>
        <dbReference type="ARBA" id="ARBA00022781"/>
    </source>
</evidence>
<keyword evidence="3 11" id="KW-0813">Transport</keyword>
<evidence type="ECO:0000256" key="11">
    <source>
        <dbReference type="HAMAP-Rule" id="MF_01393"/>
    </source>
</evidence>
<keyword evidence="6 11" id="KW-0375">Hydrogen ion transport</keyword>
<evidence type="ECO:0000256" key="4">
    <source>
        <dbReference type="ARBA" id="ARBA00022547"/>
    </source>
</evidence>
<reference evidence="14" key="1">
    <citation type="journal article" date="2019" name="Int. J. Syst. Evol. Microbiol.">
        <title>The Global Catalogue of Microorganisms (GCM) 10K type strain sequencing project: providing services to taxonomists for standard genome sequencing and annotation.</title>
        <authorList>
            <consortium name="The Broad Institute Genomics Platform"/>
            <consortium name="The Broad Institute Genome Sequencing Center for Infectious Disease"/>
            <person name="Wu L."/>
            <person name="Ma J."/>
        </authorList>
    </citation>
    <scope>NUCLEOTIDE SEQUENCE [LARGE SCALE GENOMIC DNA]</scope>
    <source>
        <strain evidence="14">TISTR 1535</strain>
    </source>
</reference>
<dbReference type="PROSITE" id="PS00449">
    <property type="entry name" value="ATPASE_A"/>
    <property type="match status" value="1"/>
</dbReference>
<dbReference type="CDD" id="cd00310">
    <property type="entry name" value="ATP-synt_Fo_a_6"/>
    <property type="match status" value="1"/>
</dbReference>
<evidence type="ECO:0000256" key="3">
    <source>
        <dbReference type="ARBA" id="ARBA00022448"/>
    </source>
</evidence>
<comment type="caution">
    <text evidence="13">The sequence shown here is derived from an EMBL/GenBank/DDBJ whole genome shotgun (WGS) entry which is preliminary data.</text>
</comment>
<feature type="transmembrane region" description="Helical" evidence="11">
    <location>
        <begin position="183"/>
        <end position="206"/>
    </location>
</feature>
<dbReference type="RefSeq" id="WP_382393056.1">
    <property type="nucleotide sequence ID" value="NZ_JBHUNA010000018.1"/>
</dbReference>
<evidence type="ECO:0000256" key="1">
    <source>
        <dbReference type="ARBA" id="ARBA00004141"/>
    </source>
</evidence>
<keyword evidence="5 11" id="KW-0812">Transmembrane</keyword>
<proteinExistence type="inferred from homology"/>
<comment type="subcellular location">
    <subcellularLocation>
        <location evidence="11 12">Cell membrane</location>
        <topology evidence="11 12">Multi-pass membrane protein</topology>
    </subcellularLocation>
    <subcellularLocation>
        <location evidence="1">Membrane</location>
        <topology evidence="1">Multi-pass membrane protein</topology>
    </subcellularLocation>
</comment>
<dbReference type="NCBIfam" id="TIGR01131">
    <property type="entry name" value="ATP_synt_6_or_A"/>
    <property type="match status" value="1"/>
</dbReference>
<protein>
    <recommendedName>
        <fullName evidence="11 12">ATP synthase subunit a</fullName>
    </recommendedName>
    <alternativeName>
        <fullName evidence="11">ATP synthase F0 sector subunit a</fullName>
    </alternativeName>
    <alternativeName>
        <fullName evidence="11">F-ATPase subunit 6</fullName>
    </alternativeName>
</protein>
<accession>A0ABW5V4T6</accession>
<comment type="similarity">
    <text evidence="2 11 12">Belongs to the ATPase A chain family.</text>
</comment>
<keyword evidence="9 11" id="KW-0472">Membrane</keyword>
<keyword evidence="14" id="KW-1185">Reference proteome</keyword>
<organism evidence="13 14">
    <name type="scientific">Lentibacillus juripiscarius</name>
    <dbReference type="NCBI Taxonomy" id="257446"/>
    <lineage>
        <taxon>Bacteria</taxon>
        <taxon>Bacillati</taxon>
        <taxon>Bacillota</taxon>
        <taxon>Bacilli</taxon>
        <taxon>Bacillales</taxon>
        <taxon>Bacillaceae</taxon>
        <taxon>Lentibacillus</taxon>
    </lineage>
</organism>
<evidence type="ECO:0000256" key="7">
    <source>
        <dbReference type="ARBA" id="ARBA00022989"/>
    </source>
</evidence>
<evidence type="ECO:0000256" key="10">
    <source>
        <dbReference type="ARBA" id="ARBA00023310"/>
    </source>
</evidence>
<dbReference type="NCBIfam" id="NF004479">
    <property type="entry name" value="PRK05815.1-4"/>
    <property type="match status" value="1"/>
</dbReference>
<evidence type="ECO:0000256" key="2">
    <source>
        <dbReference type="ARBA" id="ARBA00006810"/>
    </source>
</evidence>
<name>A0ABW5V4T6_9BACI</name>
<dbReference type="PRINTS" id="PR00123">
    <property type="entry name" value="ATPASEA"/>
</dbReference>
<dbReference type="InterPro" id="IPR023011">
    <property type="entry name" value="ATP_synth_F0_asu_AS"/>
</dbReference>
<feature type="transmembrane region" description="Helical" evidence="11">
    <location>
        <begin position="212"/>
        <end position="232"/>
    </location>
</feature>
<dbReference type="InterPro" id="IPR000568">
    <property type="entry name" value="ATP_synth_F0_asu"/>
</dbReference>
<feature type="transmembrane region" description="Helical" evidence="11">
    <location>
        <begin position="118"/>
        <end position="136"/>
    </location>
</feature>